<evidence type="ECO:0000313" key="3">
    <source>
        <dbReference type="Proteomes" id="UP000193642"/>
    </source>
</evidence>
<dbReference type="AlphaFoldDB" id="A0A1Y2B823"/>
<feature type="compositionally biased region" description="Low complexity" evidence="1">
    <location>
        <begin position="40"/>
        <end position="60"/>
    </location>
</feature>
<feature type="region of interest" description="Disordered" evidence="1">
    <location>
        <begin position="90"/>
        <end position="156"/>
    </location>
</feature>
<sequence>MFKSDGTSPLPLPLPPSTEEFNDNQITKEPEIDDSDAVAQPVDPLPELDQPQQPQTQPTQKIHFPQTQSAFKVSQSATLLFIISQKSPNRFSKPASPFKTATKLKSDATETEKRSDSGRKSLGANAFVIPSASKGGGWDIDESEPTGFENGDDDGGVEFMRIVTEGLVS</sequence>
<feature type="region of interest" description="Disordered" evidence="1">
    <location>
        <begin position="1"/>
        <end position="69"/>
    </location>
</feature>
<gene>
    <name evidence="2" type="ORF">BCR33DRAFT_724194</name>
</gene>
<comment type="caution">
    <text evidence="2">The sequence shown here is derived from an EMBL/GenBank/DDBJ whole genome shotgun (WGS) entry which is preliminary data.</text>
</comment>
<protein>
    <submittedName>
        <fullName evidence="2">Uncharacterized protein</fullName>
    </submittedName>
</protein>
<evidence type="ECO:0000256" key="1">
    <source>
        <dbReference type="SAM" id="MobiDB-lite"/>
    </source>
</evidence>
<organism evidence="2 3">
    <name type="scientific">Rhizoclosmatium globosum</name>
    <dbReference type="NCBI Taxonomy" id="329046"/>
    <lineage>
        <taxon>Eukaryota</taxon>
        <taxon>Fungi</taxon>
        <taxon>Fungi incertae sedis</taxon>
        <taxon>Chytridiomycota</taxon>
        <taxon>Chytridiomycota incertae sedis</taxon>
        <taxon>Chytridiomycetes</taxon>
        <taxon>Chytridiales</taxon>
        <taxon>Chytriomycetaceae</taxon>
        <taxon>Rhizoclosmatium</taxon>
    </lineage>
</organism>
<feature type="compositionally biased region" description="Basic and acidic residues" evidence="1">
    <location>
        <begin position="104"/>
        <end position="119"/>
    </location>
</feature>
<accession>A0A1Y2B823</accession>
<evidence type="ECO:0000313" key="2">
    <source>
        <dbReference type="EMBL" id="ORY30978.1"/>
    </source>
</evidence>
<feature type="compositionally biased region" description="Acidic residues" evidence="1">
    <location>
        <begin position="139"/>
        <end position="156"/>
    </location>
</feature>
<dbReference type="OrthoDB" id="10491515at2759"/>
<dbReference type="EMBL" id="MCGO01000080">
    <property type="protein sequence ID" value="ORY30978.1"/>
    <property type="molecule type" value="Genomic_DNA"/>
</dbReference>
<proteinExistence type="predicted"/>
<keyword evidence="3" id="KW-1185">Reference proteome</keyword>
<reference evidence="2 3" key="1">
    <citation type="submission" date="2016-07" db="EMBL/GenBank/DDBJ databases">
        <title>Pervasive Adenine N6-methylation of Active Genes in Fungi.</title>
        <authorList>
            <consortium name="DOE Joint Genome Institute"/>
            <person name="Mondo S.J."/>
            <person name="Dannebaum R.O."/>
            <person name="Kuo R.C."/>
            <person name="Labutti K."/>
            <person name="Haridas S."/>
            <person name="Kuo A."/>
            <person name="Salamov A."/>
            <person name="Ahrendt S.R."/>
            <person name="Lipzen A."/>
            <person name="Sullivan W."/>
            <person name="Andreopoulos W.B."/>
            <person name="Clum A."/>
            <person name="Lindquist E."/>
            <person name="Daum C."/>
            <person name="Ramamoorthy G.K."/>
            <person name="Gryganskyi A."/>
            <person name="Culley D."/>
            <person name="Magnuson J.K."/>
            <person name="James T.Y."/>
            <person name="O'Malley M.A."/>
            <person name="Stajich J.E."/>
            <person name="Spatafora J.W."/>
            <person name="Visel A."/>
            <person name="Grigoriev I.V."/>
        </authorList>
    </citation>
    <scope>NUCLEOTIDE SEQUENCE [LARGE SCALE GENOMIC DNA]</scope>
    <source>
        <strain evidence="2 3">JEL800</strain>
    </source>
</reference>
<dbReference type="Proteomes" id="UP000193642">
    <property type="component" value="Unassembled WGS sequence"/>
</dbReference>
<name>A0A1Y2B823_9FUNG</name>